<dbReference type="RefSeq" id="WP_139251431.1">
    <property type="nucleotide sequence ID" value="NZ_FQUP01000002.1"/>
</dbReference>
<accession>A0A1M5C5N9</accession>
<dbReference type="Pfam" id="PF18883">
    <property type="entry name" value="AC_1"/>
    <property type="match status" value="1"/>
</dbReference>
<reference evidence="4 5" key="1">
    <citation type="submission" date="2016-11" db="EMBL/GenBank/DDBJ databases">
        <authorList>
            <person name="Jaros S."/>
            <person name="Januszkiewicz K."/>
            <person name="Wedrychowicz H."/>
        </authorList>
    </citation>
    <scope>NUCLEOTIDE SEQUENCE [LARGE SCALE GENOMIC DNA]</scope>
    <source>
        <strain evidence="4 5">DSM 19436</strain>
    </source>
</reference>
<dbReference type="PRINTS" id="PR01484">
    <property type="entry name" value="PRTACTNFAMLY"/>
</dbReference>
<dbReference type="NCBIfam" id="TIGR01414">
    <property type="entry name" value="autotrans_barl"/>
    <property type="match status" value="1"/>
</dbReference>
<dbReference type="EMBL" id="FQUP01000002">
    <property type="protein sequence ID" value="SHF50073.1"/>
    <property type="molecule type" value="Genomic_DNA"/>
</dbReference>
<dbReference type="PANTHER" id="PTHR35037">
    <property type="entry name" value="C-TERMINAL REGION OF AIDA-LIKE PROTEIN"/>
    <property type="match status" value="1"/>
</dbReference>
<dbReference type="Pfam" id="PF12951">
    <property type="entry name" value="PATR"/>
    <property type="match status" value="1"/>
</dbReference>
<dbReference type="Pfam" id="PF03797">
    <property type="entry name" value="Autotransporter"/>
    <property type="match status" value="1"/>
</dbReference>
<dbReference type="InterPro" id="IPR051551">
    <property type="entry name" value="Autotransporter_adhesion"/>
</dbReference>
<dbReference type="InterPro" id="IPR011050">
    <property type="entry name" value="Pectin_lyase_fold/virulence"/>
</dbReference>
<dbReference type="Gene3D" id="2.40.128.130">
    <property type="entry name" value="Autotransporter beta-domain"/>
    <property type="match status" value="1"/>
</dbReference>
<proteinExistence type="predicted"/>
<evidence type="ECO:0000313" key="4">
    <source>
        <dbReference type="EMBL" id="SHF50073.1"/>
    </source>
</evidence>
<dbReference type="InterPro" id="IPR030895">
    <property type="entry name" value="T5SS_PEPC_rpt"/>
</dbReference>
<evidence type="ECO:0000313" key="5">
    <source>
        <dbReference type="Proteomes" id="UP000184485"/>
    </source>
</evidence>
<dbReference type="SUPFAM" id="SSF103515">
    <property type="entry name" value="Autotransporter"/>
    <property type="match status" value="1"/>
</dbReference>
<dbReference type="PANTHER" id="PTHR35037:SF3">
    <property type="entry name" value="C-TERMINAL REGION OF AIDA-LIKE PROTEIN"/>
    <property type="match status" value="1"/>
</dbReference>
<dbReference type="InterPro" id="IPR005546">
    <property type="entry name" value="Autotransporte_beta"/>
</dbReference>
<dbReference type="NCBIfam" id="TIGR04393">
    <property type="entry name" value="rpt_T5SS_PEPC"/>
    <property type="match status" value="11"/>
</dbReference>
<feature type="chain" id="PRO_5012906194" evidence="2">
    <location>
        <begin position="37"/>
        <end position="1283"/>
    </location>
</feature>
<dbReference type="InterPro" id="IPR013425">
    <property type="entry name" value="Autotrns_rpt"/>
</dbReference>
<feature type="domain" description="Autotransporter" evidence="3">
    <location>
        <begin position="998"/>
        <end position="1283"/>
    </location>
</feature>
<keyword evidence="5" id="KW-1185">Reference proteome</keyword>
<dbReference type="InterPro" id="IPR006315">
    <property type="entry name" value="OM_autotransptr_brl_dom"/>
</dbReference>
<feature type="signal peptide" evidence="2">
    <location>
        <begin position="1"/>
        <end position="36"/>
    </location>
</feature>
<gene>
    <name evidence="4" type="ORF">SAMN02745157_2226</name>
</gene>
<dbReference type="GO" id="GO:0019867">
    <property type="term" value="C:outer membrane"/>
    <property type="evidence" value="ECO:0007669"/>
    <property type="project" value="InterPro"/>
</dbReference>
<evidence type="ECO:0000259" key="3">
    <source>
        <dbReference type="PROSITE" id="PS51208"/>
    </source>
</evidence>
<evidence type="ECO:0000256" key="1">
    <source>
        <dbReference type="ARBA" id="ARBA00022729"/>
    </source>
</evidence>
<dbReference type="PROSITE" id="PS51208">
    <property type="entry name" value="AUTOTRANSPORTER"/>
    <property type="match status" value="1"/>
</dbReference>
<dbReference type="InterPro" id="IPR043990">
    <property type="entry name" value="AC_1"/>
</dbReference>
<keyword evidence="1 2" id="KW-0732">Signal</keyword>
<dbReference type="InterPro" id="IPR003991">
    <property type="entry name" value="Pertactin_virulence_factor"/>
</dbReference>
<organism evidence="4 5">
    <name type="scientific">Kaistia soli DSM 19436</name>
    <dbReference type="NCBI Taxonomy" id="1122133"/>
    <lineage>
        <taxon>Bacteria</taxon>
        <taxon>Pseudomonadati</taxon>
        <taxon>Pseudomonadota</taxon>
        <taxon>Alphaproteobacteria</taxon>
        <taxon>Hyphomicrobiales</taxon>
        <taxon>Kaistiaceae</taxon>
        <taxon>Kaistia</taxon>
    </lineage>
</organism>
<dbReference type="InterPro" id="IPR036709">
    <property type="entry name" value="Autotransporte_beta_dom_sf"/>
</dbReference>
<dbReference type="InterPro" id="IPR012332">
    <property type="entry name" value="Autotransporter_pectin_lyase_C"/>
</dbReference>
<dbReference type="SMART" id="SM00869">
    <property type="entry name" value="Autotransporter"/>
    <property type="match status" value="1"/>
</dbReference>
<dbReference type="Gene3D" id="2.160.20.20">
    <property type="match status" value="1"/>
</dbReference>
<dbReference type="CDD" id="cd01344">
    <property type="entry name" value="PL2_Passenger_AT"/>
    <property type="match status" value="1"/>
</dbReference>
<evidence type="ECO:0000256" key="2">
    <source>
        <dbReference type="SAM" id="SignalP"/>
    </source>
</evidence>
<dbReference type="OrthoDB" id="6053567at2"/>
<name>A0A1M5C5N9_9HYPH</name>
<sequence length="1283" mass="121257">MTEPVRQEKASRRGAALRAMPVAGALLASAPGFAHAETIWTLPAAGNWTTSDNWSTATVPDATTAVRIDNGGEAQVTFSGAAASNLTIGGDAGSSGTLTVTSGGTLTTTSETPTVIGQDGTGTLTVTRVGSDWTNSGSLVVGDAAGASGSIVVDMGATVTTGTAAGATTIFASQAGSSGSLSIDGSGSIFATGNTIVVGNAGSATLRVSSGGTLTDNGAILGAMAGGSATSVVTGFGSSWQTTGGLVLGQSGSATLTIEAAGTANATTVTAGAEASGSGTIKVSGEGSALAVDDELTLGASGTGELTVESGGSATADAVTLGADAGGTGTAKVTGSGSSLTATSELTLGASGIGSLTVEAGGDVTAAGLTVGADTAGSGSLTVTGDGSTVSATALTIGASGSGSATIEAGGALASESATLGAEAGASGAAAVNGTGSTWTTSGELTIGADGTGSLTVVGAGTAASGSTTLGANAGGTGALTISGIGSSSTTSGMLTVGAAGTGTIDVSLGATISTGSTIVGGELGGSGSVLVTDNGSALDSGTSLTVGNAGSGTLTLVNGGTAVADTASIGASASGTGAVTVTNLGSALAIGGAITVGEAGTGTLSILSAATMTSGDATLGAEPGSSGTVAVTGAGSDWSAGTMTIGSGGNGVLQVTEAGTLESGGAVLGAAAGGQGAVTVDGDGSVWSASGDLVLGASGDGSLLINAGGTVNVAEGGGAVTLAADEGGTGVLQIGTGAGAGTLNAASITGGDGTALIVFDHSETGYTFTPEIAGSTTVSLIGAGTTIFTAANSYRGATTVGAGTLQAGGVDVLSPSSAVSVASGATLDLAGFGQVVSRLANAGTVTVAGSKPGTTLTVSGDYSGSDGTLVLGADLGNQAVAADRLVVDGSVSGTTRLTVVNLGGTGAPTTGNGIELVSVSGASPSDAFSADRIIAGAYDYRLYQGDIAGSDGNWYLRSDLSLAAQTYAAFPATLVDYALSSIGNYRQRTGVWSYGPIGSAVGDAWMRGAGSWRSTSPDSGSPYDQSLQFGQAGFSAELPPMLAAPGELSAGLMATIGRSSTTVAASTHGAAGNGSIDTNAWGVGGNLTWTGSGPGYDGLYADAVGQLTWYDSDISSSDGGGASGSGAFGGAVSLEVGKWIELSKGWAVVPQGQLVYATAGADGFTDSDGTRVDNLSGDSLVGRVGVRVEHGGLLVGGVTDMMRLNAYLLANLAYAFTGNFNVDVGGTPLSTDQAALMGELGLGATLQMTANAALYGEASYAAAAAGGSDQRWSGNVGVRMDW</sequence>
<dbReference type="SUPFAM" id="SSF51126">
    <property type="entry name" value="Pectin lyase-like"/>
    <property type="match status" value="1"/>
</dbReference>
<dbReference type="STRING" id="1122133.SAMN02745157_2226"/>
<protein>
    <submittedName>
        <fullName evidence="4">Outer membrane autotransporter barrel domain-containing protein</fullName>
    </submittedName>
</protein>
<dbReference type="Proteomes" id="UP000184485">
    <property type="component" value="Unassembled WGS sequence"/>
</dbReference>